<gene>
    <name evidence="1" type="ORF">DWY46_19660</name>
</gene>
<organism evidence="1 2">
    <name type="scientific">Blautia obeum</name>
    <dbReference type="NCBI Taxonomy" id="40520"/>
    <lineage>
        <taxon>Bacteria</taxon>
        <taxon>Bacillati</taxon>
        <taxon>Bacillota</taxon>
        <taxon>Clostridia</taxon>
        <taxon>Lachnospirales</taxon>
        <taxon>Lachnospiraceae</taxon>
        <taxon>Blautia</taxon>
    </lineage>
</organism>
<feature type="non-terminal residue" evidence="1">
    <location>
        <position position="1"/>
    </location>
</feature>
<dbReference type="Proteomes" id="UP000285839">
    <property type="component" value="Unassembled WGS sequence"/>
</dbReference>
<protein>
    <submittedName>
        <fullName evidence="1">Uncharacterized protein</fullName>
    </submittedName>
</protein>
<feature type="non-terminal residue" evidence="1">
    <location>
        <position position="233"/>
    </location>
</feature>
<name>A0A412EK36_9FIRM</name>
<dbReference type="EMBL" id="QRUH01000053">
    <property type="protein sequence ID" value="RGR43085.1"/>
    <property type="molecule type" value="Genomic_DNA"/>
</dbReference>
<reference evidence="1 2" key="1">
    <citation type="submission" date="2018-08" db="EMBL/GenBank/DDBJ databases">
        <title>A genome reference for cultivated species of the human gut microbiota.</title>
        <authorList>
            <person name="Zou Y."/>
            <person name="Xue W."/>
            <person name="Luo G."/>
        </authorList>
    </citation>
    <scope>NUCLEOTIDE SEQUENCE [LARGE SCALE GENOMIC DNA]</scope>
    <source>
        <strain evidence="1 2">AF25-21</strain>
    </source>
</reference>
<evidence type="ECO:0000313" key="1">
    <source>
        <dbReference type="EMBL" id="RGR43085.1"/>
    </source>
</evidence>
<dbReference type="RefSeq" id="WP_181977633.1">
    <property type="nucleotide sequence ID" value="NZ_QRUH01000053.1"/>
</dbReference>
<dbReference type="AlphaFoldDB" id="A0A412EK36"/>
<accession>A0A412EK36</accession>
<sequence>DNLTQEQIVSILTNDGAWKGLYYSNGRLYVSLDALLGGTVTLGGKKNGNGYLKIKDASNAVKGLIDRSGYTVFTSYEENSKYMKYTGVQFSSDGIFPVDIKKFFDDEVDIEIENSENWGISWNDNSLNVYATEVSADTGTFGDLTVTNSASFAKSPKIENMEYTTSSNTICWDGRTGYKQLMLKSSSSKRYKDIGNNISEQEIEEWYNIEPTWAKYKKGYLVKGDENEGRYIP</sequence>
<evidence type="ECO:0000313" key="2">
    <source>
        <dbReference type="Proteomes" id="UP000285839"/>
    </source>
</evidence>
<comment type="caution">
    <text evidence="1">The sequence shown here is derived from an EMBL/GenBank/DDBJ whole genome shotgun (WGS) entry which is preliminary data.</text>
</comment>
<proteinExistence type="predicted"/>